<dbReference type="PROSITE" id="PS51160">
    <property type="entry name" value="ACYLPHOSPHATASE_3"/>
    <property type="match status" value="1"/>
</dbReference>
<dbReference type="EC" id="3.6.1.7" evidence="2 5"/>
<comment type="similarity">
    <text evidence="1 6">Belongs to the acylphosphatase family.</text>
</comment>
<sequence>MDAARFLVSGKVQGVYYRASTREQALHLGLDGSAVNLPDGRVEVVAAGSPEAIDALEQWLRQGPPTAKVEAVERFPHQERVPPGFSVG</sequence>
<dbReference type="Pfam" id="PF00708">
    <property type="entry name" value="Acylphosphatase"/>
    <property type="match status" value="1"/>
</dbReference>
<dbReference type="Gene3D" id="3.30.70.100">
    <property type="match status" value="1"/>
</dbReference>
<evidence type="ECO:0000256" key="5">
    <source>
        <dbReference type="PROSITE-ProRule" id="PRU00520"/>
    </source>
</evidence>
<evidence type="ECO:0000313" key="8">
    <source>
        <dbReference type="EMBL" id="TWH05180.1"/>
    </source>
</evidence>
<dbReference type="PANTHER" id="PTHR47268:SF4">
    <property type="entry name" value="ACYLPHOSPHATASE"/>
    <property type="match status" value="1"/>
</dbReference>
<keyword evidence="5" id="KW-0378">Hydrolase</keyword>
<dbReference type="Proteomes" id="UP000321583">
    <property type="component" value="Unassembled WGS sequence"/>
</dbReference>
<dbReference type="InterPro" id="IPR020456">
    <property type="entry name" value="Acylphosphatase"/>
</dbReference>
<evidence type="ECO:0000259" key="7">
    <source>
        <dbReference type="PROSITE" id="PS51160"/>
    </source>
</evidence>
<keyword evidence="9" id="KW-1185">Reference proteome</keyword>
<dbReference type="PANTHER" id="PTHR47268">
    <property type="entry name" value="ACYLPHOSPHATASE"/>
    <property type="match status" value="1"/>
</dbReference>
<evidence type="ECO:0000256" key="6">
    <source>
        <dbReference type="RuleBase" id="RU004168"/>
    </source>
</evidence>
<comment type="catalytic activity">
    <reaction evidence="4 5">
        <text>an acyl phosphate + H2O = a carboxylate + phosphate + H(+)</text>
        <dbReference type="Rhea" id="RHEA:14965"/>
        <dbReference type="ChEBI" id="CHEBI:15377"/>
        <dbReference type="ChEBI" id="CHEBI:15378"/>
        <dbReference type="ChEBI" id="CHEBI:29067"/>
        <dbReference type="ChEBI" id="CHEBI:43474"/>
        <dbReference type="ChEBI" id="CHEBI:59918"/>
        <dbReference type="EC" id="3.6.1.7"/>
    </reaction>
</comment>
<proteinExistence type="inferred from homology"/>
<protein>
    <recommendedName>
        <fullName evidence="3 5">acylphosphatase</fullName>
        <ecNumber evidence="2 5">3.6.1.7</ecNumber>
    </recommendedName>
</protein>
<feature type="active site" evidence="5">
    <location>
        <position position="36"/>
    </location>
</feature>
<evidence type="ECO:0000256" key="3">
    <source>
        <dbReference type="ARBA" id="ARBA00015991"/>
    </source>
</evidence>
<organism evidence="8 9">
    <name type="scientific">Pseudoxanthomonas taiwanensis J19</name>
    <dbReference type="NCBI Taxonomy" id="935569"/>
    <lineage>
        <taxon>Bacteria</taxon>
        <taxon>Pseudomonadati</taxon>
        <taxon>Pseudomonadota</taxon>
        <taxon>Gammaproteobacteria</taxon>
        <taxon>Lysobacterales</taxon>
        <taxon>Lysobacteraceae</taxon>
        <taxon>Pseudoxanthomonas</taxon>
    </lineage>
</organism>
<dbReference type="SUPFAM" id="SSF54975">
    <property type="entry name" value="Acylphosphatase/BLUF domain-like"/>
    <property type="match status" value="1"/>
</dbReference>
<comment type="caution">
    <text evidence="8">The sequence shown here is derived from an EMBL/GenBank/DDBJ whole genome shotgun (WGS) entry which is preliminary data.</text>
</comment>
<feature type="active site" evidence="5">
    <location>
        <position position="18"/>
    </location>
</feature>
<evidence type="ECO:0000256" key="1">
    <source>
        <dbReference type="ARBA" id="ARBA00005614"/>
    </source>
</evidence>
<gene>
    <name evidence="8" type="ORF">L613_006000000120</name>
</gene>
<dbReference type="EMBL" id="VLJS01000092">
    <property type="protein sequence ID" value="TWH05180.1"/>
    <property type="molecule type" value="Genomic_DNA"/>
</dbReference>
<evidence type="ECO:0000256" key="4">
    <source>
        <dbReference type="ARBA" id="ARBA00047645"/>
    </source>
</evidence>
<dbReference type="RefSeq" id="WP_028915649.1">
    <property type="nucleotide sequence ID" value="NZ_VLJS01000092.1"/>
</dbReference>
<dbReference type="OrthoDB" id="5295388at2"/>
<dbReference type="InterPro" id="IPR001792">
    <property type="entry name" value="Acylphosphatase-like_dom"/>
</dbReference>
<name>A0A562D6L8_9GAMM</name>
<accession>A0A562D6L8</accession>
<reference evidence="8 9" key="1">
    <citation type="submission" date="2019-07" db="EMBL/GenBank/DDBJ databases">
        <title>Genome sequencing of lignin-degrading bacterial isolates.</title>
        <authorList>
            <person name="Gladden J."/>
        </authorList>
    </citation>
    <scope>NUCLEOTIDE SEQUENCE [LARGE SCALE GENOMIC DNA]</scope>
    <source>
        <strain evidence="8 9">J19</strain>
    </source>
</reference>
<dbReference type="NCBIfam" id="NF011018">
    <property type="entry name" value="PRK14446.1"/>
    <property type="match status" value="1"/>
</dbReference>
<dbReference type="InterPro" id="IPR036046">
    <property type="entry name" value="Acylphosphatase-like_dom_sf"/>
</dbReference>
<feature type="domain" description="Acylphosphatase-like" evidence="7">
    <location>
        <begin position="3"/>
        <end position="88"/>
    </location>
</feature>
<evidence type="ECO:0000256" key="2">
    <source>
        <dbReference type="ARBA" id="ARBA00012150"/>
    </source>
</evidence>
<evidence type="ECO:0000313" key="9">
    <source>
        <dbReference type="Proteomes" id="UP000321583"/>
    </source>
</evidence>
<dbReference type="AlphaFoldDB" id="A0A562D6L8"/>
<dbReference type="GO" id="GO:0003998">
    <property type="term" value="F:acylphosphatase activity"/>
    <property type="evidence" value="ECO:0007669"/>
    <property type="project" value="UniProtKB-EC"/>
</dbReference>